<dbReference type="AlphaFoldDB" id="A0AAV6UWJ5"/>
<gene>
    <name evidence="2" type="ORF">JTE90_004660</name>
</gene>
<evidence type="ECO:0000313" key="3">
    <source>
        <dbReference type="Proteomes" id="UP000827092"/>
    </source>
</evidence>
<reference evidence="2 3" key="1">
    <citation type="journal article" date="2022" name="Nat. Ecol. Evol.">
        <title>A masculinizing supergene underlies an exaggerated male reproductive morph in a spider.</title>
        <authorList>
            <person name="Hendrickx F."/>
            <person name="De Corte Z."/>
            <person name="Sonet G."/>
            <person name="Van Belleghem S.M."/>
            <person name="Kostlbacher S."/>
            <person name="Vangestel C."/>
        </authorList>
    </citation>
    <scope>NUCLEOTIDE SEQUENCE [LARGE SCALE GENOMIC DNA]</scope>
    <source>
        <strain evidence="2">W744_W776</strain>
    </source>
</reference>
<evidence type="ECO:0000256" key="1">
    <source>
        <dbReference type="SAM" id="MobiDB-lite"/>
    </source>
</evidence>
<accession>A0AAV6UWJ5</accession>
<evidence type="ECO:0000313" key="2">
    <source>
        <dbReference type="EMBL" id="KAG8188850.1"/>
    </source>
</evidence>
<feature type="region of interest" description="Disordered" evidence="1">
    <location>
        <begin position="73"/>
        <end position="109"/>
    </location>
</feature>
<dbReference type="EMBL" id="JAFNEN010000229">
    <property type="protein sequence ID" value="KAG8188850.1"/>
    <property type="molecule type" value="Genomic_DNA"/>
</dbReference>
<feature type="compositionally biased region" description="Basic and acidic residues" evidence="1">
    <location>
        <begin position="94"/>
        <end position="109"/>
    </location>
</feature>
<comment type="caution">
    <text evidence="2">The sequence shown here is derived from an EMBL/GenBank/DDBJ whole genome shotgun (WGS) entry which is preliminary data.</text>
</comment>
<name>A0AAV6UWJ5_9ARAC</name>
<protein>
    <submittedName>
        <fullName evidence="2">Uncharacterized protein</fullName>
    </submittedName>
</protein>
<keyword evidence="3" id="KW-1185">Reference proteome</keyword>
<organism evidence="2 3">
    <name type="scientific">Oedothorax gibbosus</name>
    <dbReference type="NCBI Taxonomy" id="931172"/>
    <lineage>
        <taxon>Eukaryota</taxon>
        <taxon>Metazoa</taxon>
        <taxon>Ecdysozoa</taxon>
        <taxon>Arthropoda</taxon>
        <taxon>Chelicerata</taxon>
        <taxon>Arachnida</taxon>
        <taxon>Araneae</taxon>
        <taxon>Araneomorphae</taxon>
        <taxon>Entelegynae</taxon>
        <taxon>Araneoidea</taxon>
        <taxon>Linyphiidae</taxon>
        <taxon>Erigoninae</taxon>
        <taxon>Oedothorax</taxon>
    </lineage>
</organism>
<proteinExistence type="predicted"/>
<dbReference type="Proteomes" id="UP000827092">
    <property type="component" value="Unassembled WGS sequence"/>
</dbReference>
<sequence length="125" mass="14305">MDSFDTSPPFNNVLHAQYRKNNILPEGGLNHQKKEENSISEWARANGPRSGDFRANKRLGTARGLVWLLKKQKRRKQYSTHSGKSASVPAQRASMKENTPEDLHFSKDKGNVFRYPKSQCLRTSF</sequence>